<keyword evidence="1" id="KW-0472">Membrane</keyword>
<keyword evidence="1" id="KW-0812">Transmembrane</keyword>
<dbReference type="EMBL" id="JBHTKK010000029">
    <property type="protein sequence ID" value="MFD1067852.1"/>
    <property type="molecule type" value="Genomic_DNA"/>
</dbReference>
<dbReference type="PANTHER" id="PTHR30590">
    <property type="entry name" value="INNER MEMBRANE PROTEIN"/>
    <property type="match status" value="1"/>
</dbReference>
<dbReference type="InterPro" id="IPR007349">
    <property type="entry name" value="DUF418"/>
</dbReference>
<feature type="transmembrane region" description="Helical" evidence="1">
    <location>
        <begin position="249"/>
        <end position="268"/>
    </location>
</feature>
<dbReference type="PANTHER" id="PTHR30590:SF2">
    <property type="entry name" value="INNER MEMBRANE PROTEIN"/>
    <property type="match status" value="1"/>
</dbReference>
<dbReference type="RefSeq" id="WP_379594009.1">
    <property type="nucleotide sequence ID" value="NZ_JBHTKK010000029.1"/>
</dbReference>
<sequence>MKQNNQHQRIAILDQMRGVALFGIFLANVPGLSSVDTENLSPFNEILRSLEEIILTDSTRPLFAFMLGLSLMLLYNRLKTKEINPYPVLFRRLFLLAFVGAVHGFAIWSGDILLMYGMAGFVLLLFMNWSTTGLAITAFLFWIGYAVGTDFISYFSSYNLSLEDGLKGLLPDSKEPPTGTEYLIIEFSSMAAHIGFFLFGMYAYRRGLFAIIEKRRKAMSLLAVLFLVIGLAGKASLYDSVALHPLENFYPFMVTIGMILSIVLLGTSKTNISKLLVPFTSVGKMAFTNYLLQSLVFVLLFQFSGRTIFINLGIWEEPSYAFALVIGVIVFAAQMLFSHLWLKVFSYGPFEWLWRIGTYGEMVSIKRKEE</sequence>
<evidence type="ECO:0000313" key="3">
    <source>
        <dbReference type="EMBL" id="MFD1067852.1"/>
    </source>
</evidence>
<keyword evidence="4" id="KW-1185">Reference proteome</keyword>
<feature type="transmembrane region" description="Helical" evidence="1">
    <location>
        <begin position="320"/>
        <end position="342"/>
    </location>
</feature>
<accession>A0ABW3NJ94</accession>
<feature type="transmembrane region" description="Helical" evidence="1">
    <location>
        <begin position="88"/>
        <end position="106"/>
    </location>
</feature>
<feature type="domain" description="DUF418" evidence="2">
    <location>
        <begin position="203"/>
        <end position="360"/>
    </location>
</feature>
<evidence type="ECO:0000259" key="2">
    <source>
        <dbReference type="Pfam" id="PF04235"/>
    </source>
</evidence>
<feature type="transmembrane region" description="Helical" evidence="1">
    <location>
        <begin position="289"/>
        <end position="314"/>
    </location>
</feature>
<feature type="transmembrane region" description="Helical" evidence="1">
    <location>
        <begin position="58"/>
        <end position="76"/>
    </location>
</feature>
<feature type="transmembrane region" description="Helical" evidence="1">
    <location>
        <begin position="182"/>
        <end position="204"/>
    </location>
</feature>
<proteinExistence type="predicted"/>
<dbReference type="Pfam" id="PF04235">
    <property type="entry name" value="DUF418"/>
    <property type="match status" value="1"/>
</dbReference>
<feature type="transmembrane region" description="Helical" evidence="1">
    <location>
        <begin position="112"/>
        <end position="129"/>
    </location>
</feature>
<evidence type="ECO:0000256" key="1">
    <source>
        <dbReference type="SAM" id="Phobius"/>
    </source>
</evidence>
<organism evidence="3 4">
    <name type="scientific">Oceanobacillus locisalsi</name>
    <dbReference type="NCBI Taxonomy" id="546107"/>
    <lineage>
        <taxon>Bacteria</taxon>
        <taxon>Bacillati</taxon>
        <taxon>Bacillota</taxon>
        <taxon>Bacilli</taxon>
        <taxon>Bacillales</taxon>
        <taxon>Bacillaceae</taxon>
        <taxon>Oceanobacillus</taxon>
    </lineage>
</organism>
<protein>
    <submittedName>
        <fullName evidence="3">DUF418 domain-containing protein</fullName>
    </submittedName>
</protein>
<reference evidence="4" key="1">
    <citation type="journal article" date="2019" name="Int. J. Syst. Evol. Microbiol.">
        <title>The Global Catalogue of Microorganisms (GCM) 10K type strain sequencing project: providing services to taxonomists for standard genome sequencing and annotation.</title>
        <authorList>
            <consortium name="The Broad Institute Genomics Platform"/>
            <consortium name="The Broad Institute Genome Sequencing Center for Infectious Disease"/>
            <person name="Wu L."/>
            <person name="Ma J."/>
        </authorList>
    </citation>
    <scope>NUCLEOTIDE SEQUENCE [LARGE SCALE GENOMIC DNA]</scope>
    <source>
        <strain evidence="4">CCUG 56608</strain>
    </source>
</reference>
<feature type="transmembrane region" description="Helical" evidence="1">
    <location>
        <begin position="216"/>
        <end position="237"/>
    </location>
</feature>
<gene>
    <name evidence="3" type="ORF">ACFQ19_17730</name>
</gene>
<dbReference type="Proteomes" id="UP001597041">
    <property type="component" value="Unassembled WGS sequence"/>
</dbReference>
<name>A0ABW3NJ94_9BACI</name>
<evidence type="ECO:0000313" key="4">
    <source>
        <dbReference type="Proteomes" id="UP001597041"/>
    </source>
</evidence>
<comment type="caution">
    <text evidence="3">The sequence shown here is derived from an EMBL/GenBank/DDBJ whole genome shotgun (WGS) entry which is preliminary data.</text>
</comment>
<keyword evidence="1" id="KW-1133">Transmembrane helix</keyword>
<feature type="transmembrane region" description="Helical" evidence="1">
    <location>
        <begin position="136"/>
        <end position="156"/>
    </location>
</feature>
<dbReference type="InterPro" id="IPR052529">
    <property type="entry name" value="Bact_Transport_Assoc"/>
</dbReference>